<dbReference type="PIRSF" id="PIRSF000498">
    <property type="entry name" value="Riboflavin_syn_A"/>
    <property type="match status" value="1"/>
</dbReference>
<proteinExistence type="predicted"/>
<protein>
    <recommendedName>
        <fullName evidence="6 10">Riboflavin synthase</fullName>
        <ecNumber evidence="5 10">2.5.1.9</ecNumber>
    </recommendedName>
</protein>
<dbReference type="Pfam" id="PF00677">
    <property type="entry name" value="Lum_binding"/>
    <property type="match status" value="2"/>
</dbReference>
<name>A0A2I1IP70_9ACTO</name>
<evidence type="ECO:0000259" key="12">
    <source>
        <dbReference type="PROSITE" id="PS51177"/>
    </source>
</evidence>
<comment type="pathway">
    <text evidence="3">Cofactor biosynthesis; riboflavin biosynthesis; riboflavin from 2-hydroxy-3-oxobutyl phosphate and 5-amino-6-(D-ribitylamino)uracil: step 2/2.</text>
</comment>
<dbReference type="PANTHER" id="PTHR21098">
    <property type="entry name" value="RIBOFLAVIN SYNTHASE ALPHA CHAIN"/>
    <property type="match status" value="1"/>
</dbReference>
<evidence type="ECO:0000256" key="7">
    <source>
        <dbReference type="ARBA" id="ARBA00022619"/>
    </source>
</evidence>
<evidence type="ECO:0000256" key="9">
    <source>
        <dbReference type="ARBA" id="ARBA00022737"/>
    </source>
</evidence>
<dbReference type="PROSITE" id="PS51177">
    <property type="entry name" value="LUMAZINE_BIND"/>
    <property type="match status" value="2"/>
</dbReference>
<comment type="caution">
    <text evidence="13">The sequence shown here is derived from an EMBL/GenBank/DDBJ whole genome shotgun (WGS) entry which is preliminary data.</text>
</comment>
<evidence type="ECO:0000313" key="14">
    <source>
        <dbReference type="Proteomes" id="UP000235122"/>
    </source>
</evidence>
<dbReference type="InterPro" id="IPR001783">
    <property type="entry name" value="Lumazine-bd"/>
</dbReference>
<dbReference type="NCBIfam" id="TIGR00187">
    <property type="entry name" value="ribE"/>
    <property type="match status" value="1"/>
</dbReference>
<dbReference type="CDD" id="cd00402">
    <property type="entry name" value="Riboflavin_synthase_like"/>
    <property type="match status" value="1"/>
</dbReference>
<evidence type="ECO:0000313" key="13">
    <source>
        <dbReference type="EMBL" id="PKY72922.1"/>
    </source>
</evidence>
<dbReference type="STRING" id="33007.HMPREF3198_01296"/>
<organism evidence="13 14">
    <name type="scientific">Winkia neuii</name>
    <dbReference type="NCBI Taxonomy" id="33007"/>
    <lineage>
        <taxon>Bacteria</taxon>
        <taxon>Bacillati</taxon>
        <taxon>Actinomycetota</taxon>
        <taxon>Actinomycetes</taxon>
        <taxon>Actinomycetales</taxon>
        <taxon>Actinomycetaceae</taxon>
        <taxon>Winkia</taxon>
    </lineage>
</organism>
<evidence type="ECO:0000256" key="1">
    <source>
        <dbReference type="ARBA" id="ARBA00000968"/>
    </source>
</evidence>
<dbReference type="GeneID" id="35866548"/>
<accession>A0A2I1IP70</accession>
<evidence type="ECO:0000256" key="11">
    <source>
        <dbReference type="PROSITE-ProRule" id="PRU00524"/>
    </source>
</evidence>
<evidence type="ECO:0000256" key="3">
    <source>
        <dbReference type="ARBA" id="ARBA00004887"/>
    </source>
</evidence>
<dbReference type="Gene3D" id="2.40.30.20">
    <property type="match status" value="2"/>
</dbReference>
<keyword evidence="7" id="KW-0686">Riboflavin biosynthesis</keyword>
<dbReference type="PANTHER" id="PTHR21098:SF12">
    <property type="entry name" value="RIBOFLAVIN SYNTHASE"/>
    <property type="match status" value="1"/>
</dbReference>
<keyword evidence="8" id="KW-0808">Transferase</keyword>
<dbReference type="FunFam" id="2.40.30.20:FF:000004">
    <property type="entry name" value="Riboflavin synthase, alpha subunit"/>
    <property type="match status" value="1"/>
</dbReference>
<sequence>MFTGLVEEVGKILEVTDAEGGKRFSISASFAGELAEGDSVAVDGVCLTATEIDTHSFSADVMPETLRASNFEQIVPGSQVNLERALTLSSRLGGHLVQGHVDGLGRLSSRERTQKWDEFTFTAPAHLARLIAPKGSVGINGVSLTVARVEGNNFTVCLIPTTLRLTNLAELQEGQVVNLETDVIAKYVARLEEYND</sequence>
<feature type="domain" description="Lumazine-binding" evidence="12">
    <location>
        <begin position="96"/>
        <end position="192"/>
    </location>
</feature>
<dbReference type="SUPFAM" id="SSF63380">
    <property type="entry name" value="Riboflavin synthase domain-like"/>
    <property type="match status" value="2"/>
</dbReference>
<dbReference type="AlphaFoldDB" id="A0A2I1IP70"/>
<evidence type="ECO:0000256" key="5">
    <source>
        <dbReference type="ARBA" id="ARBA00012827"/>
    </source>
</evidence>
<dbReference type="EMBL" id="PKKO01000002">
    <property type="protein sequence ID" value="PKY72922.1"/>
    <property type="molecule type" value="Genomic_DNA"/>
</dbReference>
<keyword evidence="14" id="KW-1185">Reference proteome</keyword>
<dbReference type="Proteomes" id="UP000235122">
    <property type="component" value="Unassembled WGS sequence"/>
</dbReference>
<reference evidence="13 14" key="1">
    <citation type="submission" date="2017-12" db="EMBL/GenBank/DDBJ databases">
        <title>Phylogenetic diversity of female urinary microbiome.</title>
        <authorList>
            <person name="Thomas-White K."/>
            <person name="Wolfe A.J."/>
        </authorList>
    </citation>
    <scope>NUCLEOTIDE SEQUENCE [LARGE SCALE GENOMIC DNA]</scope>
    <source>
        <strain evidence="13 14">UMB0402</strain>
    </source>
</reference>
<feature type="repeat" description="Lumazine-binding" evidence="11">
    <location>
        <begin position="96"/>
        <end position="192"/>
    </location>
</feature>
<dbReference type="GO" id="GO:0004746">
    <property type="term" value="F:riboflavin synthase activity"/>
    <property type="evidence" value="ECO:0007669"/>
    <property type="project" value="UniProtKB-UniRule"/>
</dbReference>
<evidence type="ECO:0000256" key="8">
    <source>
        <dbReference type="ARBA" id="ARBA00022679"/>
    </source>
</evidence>
<dbReference type="InterPro" id="IPR017938">
    <property type="entry name" value="Riboflavin_synthase-like_b-brl"/>
</dbReference>
<comment type="subunit">
    <text evidence="4">Homotrimer.</text>
</comment>
<evidence type="ECO:0000256" key="4">
    <source>
        <dbReference type="ARBA" id="ARBA00011233"/>
    </source>
</evidence>
<feature type="domain" description="Lumazine-binding" evidence="12">
    <location>
        <begin position="1"/>
        <end position="95"/>
    </location>
</feature>
<comment type="catalytic activity">
    <reaction evidence="1">
        <text>2 6,7-dimethyl-8-(1-D-ribityl)lumazine + H(+) = 5-amino-6-(D-ribitylamino)uracil + riboflavin</text>
        <dbReference type="Rhea" id="RHEA:20772"/>
        <dbReference type="ChEBI" id="CHEBI:15378"/>
        <dbReference type="ChEBI" id="CHEBI:15934"/>
        <dbReference type="ChEBI" id="CHEBI:57986"/>
        <dbReference type="ChEBI" id="CHEBI:58201"/>
        <dbReference type="EC" id="2.5.1.9"/>
    </reaction>
</comment>
<feature type="repeat" description="Lumazine-binding" evidence="11">
    <location>
        <begin position="1"/>
        <end position="95"/>
    </location>
</feature>
<comment type="function">
    <text evidence="2">Catalyzes the dismutation of two molecules of 6,7-dimethyl-8-ribityllumazine, resulting in the formation of riboflavin and 5-amino-6-(D-ribitylamino)uracil.</text>
</comment>
<dbReference type="GO" id="GO:0009231">
    <property type="term" value="P:riboflavin biosynthetic process"/>
    <property type="evidence" value="ECO:0007669"/>
    <property type="project" value="UniProtKB-KW"/>
</dbReference>
<dbReference type="InterPro" id="IPR026017">
    <property type="entry name" value="Lumazine-bd_dom"/>
</dbReference>
<gene>
    <name evidence="13" type="ORF">CYJ19_04620</name>
</gene>
<evidence type="ECO:0000256" key="10">
    <source>
        <dbReference type="NCBIfam" id="TIGR00187"/>
    </source>
</evidence>
<dbReference type="NCBIfam" id="NF009566">
    <property type="entry name" value="PRK13020.1"/>
    <property type="match status" value="1"/>
</dbReference>
<evidence type="ECO:0000256" key="2">
    <source>
        <dbReference type="ARBA" id="ARBA00002803"/>
    </source>
</evidence>
<dbReference type="EC" id="2.5.1.9" evidence="5 10"/>
<dbReference type="NCBIfam" id="NF006767">
    <property type="entry name" value="PRK09289.1"/>
    <property type="match status" value="1"/>
</dbReference>
<dbReference type="InterPro" id="IPR023366">
    <property type="entry name" value="ATP_synth_asu-like_sf"/>
</dbReference>
<keyword evidence="9" id="KW-0677">Repeat</keyword>
<dbReference type="RefSeq" id="WP_024332111.1">
    <property type="nucleotide sequence ID" value="NZ_JASOXK010000008.1"/>
</dbReference>
<dbReference type="FunFam" id="2.40.30.20:FF:000003">
    <property type="entry name" value="Riboflavin synthase, alpha subunit"/>
    <property type="match status" value="1"/>
</dbReference>
<evidence type="ECO:0000256" key="6">
    <source>
        <dbReference type="ARBA" id="ARBA00013950"/>
    </source>
</evidence>